<evidence type="ECO:0000313" key="4">
    <source>
        <dbReference type="Proteomes" id="UP001445076"/>
    </source>
</evidence>
<dbReference type="InterPro" id="IPR013243">
    <property type="entry name" value="SCA7_dom"/>
</dbReference>
<evidence type="ECO:0000259" key="2">
    <source>
        <dbReference type="PROSITE" id="PS51505"/>
    </source>
</evidence>
<dbReference type="EMBL" id="JARKIK010000041">
    <property type="protein sequence ID" value="KAK8737799.1"/>
    <property type="molecule type" value="Genomic_DNA"/>
</dbReference>
<dbReference type="PANTHER" id="PTHR15117">
    <property type="entry name" value="ATAXIN 7 RELATED"/>
    <property type="match status" value="1"/>
</dbReference>
<feature type="compositionally biased region" description="Pro residues" evidence="1">
    <location>
        <begin position="24"/>
        <end position="41"/>
    </location>
</feature>
<reference evidence="3 4" key="1">
    <citation type="journal article" date="2024" name="BMC Genomics">
        <title>Genome assembly of redclaw crayfish (Cherax quadricarinatus) provides insights into its immune adaptation and hypoxia tolerance.</title>
        <authorList>
            <person name="Liu Z."/>
            <person name="Zheng J."/>
            <person name="Li H."/>
            <person name="Fang K."/>
            <person name="Wang S."/>
            <person name="He J."/>
            <person name="Zhou D."/>
            <person name="Weng S."/>
            <person name="Chi M."/>
            <person name="Gu Z."/>
            <person name="He J."/>
            <person name="Li F."/>
            <person name="Wang M."/>
        </authorList>
    </citation>
    <scope>NUCLEOTIDE SEQUENCE [LARGE SCALE GENOMIC DNA]</scope>
    <source>
        <strain evidence="3">ZL_2023a</strain>
    </source>
</reference>
<dbReference type="Gene3D" id="6.10.140.1270">
    <property type="match status" value="1"/>
</dbReference>
<protein>
    <recommendedName>
        <fullName evidence="2">SCA7 domain-containing protein</fullName>
    </recommendedName>
</protein>
<feature type="region of interest" description="Disordered" evidence="1">
    <location>
        <begin position="920"/>
        <end position="940"/>
    </location>
</feature>
<feature type="compositionally biased region" description="Low complexity" evidence="1">
    <location>
        <begin position="399"/>
        <end position="419"/>
    </location>
</feature>
<dbReference type="Proteomes" id="UP001445076">
    <property type="component" value="Unassembled WGS sequence"/>
</dbReference>
<name>A0AAW0XBW8_CHEQU</name>
<evidence type="ECO:0000313" key="3">
    <source>
        <dbReference type="EMBL" id="KAK8737799.1"/>
    </source>
</evidence>
<evidence type="ECO:0000256" key="1">
    <source>
        <dbReference type="SAM" id="MobiDB-lite"/>
    </source>
</evidence>
<feature type="region of interest" description="Disordered" evidence="1">
    <location>
        <begin position="658"/>
        <end position="695"/>
    </location>
</feature>
<dbReference type="Pfam" id="PF08313">
    <property type="entry name" value="SCA7"/>
    <property type="match status" value="1"/>
</dbReference>
<dbReference type="PROSITE" id="PS51505">
    <property type="entry name" value="SCA7"/>
    <property type="match status" value="1"/>
</dbReference>
<feature type="region of interest" description="Disordered" evidence="1">
    <location>
        <begin position="602"/>
        <end position="624"/>
    </location>
</feature>
<gene>
    <name evidence="3" type="ORF">OTU49_004247</name>
</gene>
<dbReference type="AlphaFoldDB" id="A0AAW0XBW8"/>
<feature type="domain" description="SCA7" evidence="2">
    <location>
        <begin position="542"/>
        <end position="609"/>
    </location>
</feature>
<feature type="region of interest" description="Disordered" evidence="1">
    <location>
        <begin position="399"/>
        <end position="429"/>
    </location>
</feature>
<feature type="non-terminal residue" evidence="3">
    <location>
        <position position="1"/>
    </location>
</feature>
<organism evidence="3 4">
    <name type="scientific">Cherax quadricarinatus</name>
    <name type="common">Australian red claw crayfish</name>
    <dbReference type="NCBI Taxonomy" id="27406"/>
    <lineage>
        <taxon>Eukaryota</taxon>
        <taxon>Metazoa</taxon>
        <taxon>Ecdysozoa</taxon>
        <taxon>Arthropoda</taxon>
        <taxon>Crustacea</taxon>
        <taxon>Multicrustacea</taxon>
        <taxon>Malacostraca</taxon>
        <taxon>Eumalacostraca</taxon>
        <taxon>Eucarida</taxon>
        <taxon>Decapoda</taxon>
        <taxon>Pleocyemata</taxon>
        <taxon>Astacidea</taxon>
        <taxon>Parastacoidea</taxon>
        <taxon>Parastacidae</taxon>
        <taxon>Cherax</taxon>
    </lineage>
</organism>
<feature type="compositionally biased region" description="Pro residues" evidence="1">
    <location>
        <begin position="664"/>
        <end position="680"/>
    </location>
</feature>
<accession>A0AAW0XBW8</accession>
<comment type="caution">
    <text evidence="3">The sequence shown here is derived from an EMBL/GenBank/DDBJ whole genome shotgun (WGS) entry which is preliminary data.</text>
</comment>
<dbReference type="InterPro" id="IPR052237">
    <property type="entry name" value="Ataxin-7-like_regulator"/>
</dbReference>
<keyword evidence="4" id="KW-1185">Reference proteome</keyword>
<feature type="region of interest" description="Disordered" evidence="1">
    <location>
        <begin position="1"/>
        <end position="104"/>
    </location>
</feature>
<feature type="region of interest" description="Disordered" evidence="1">
    <location>
        <begin position="473"/>
        <end position="545"/>
    </location>
</feature>
<proteinExistence type="predicted"/>
<feature type="compositionally biased region" description="Pro residues" evidence="1">
    <location>
        <begin position="48"/>
        <end position="91"/>
    </location>
</feature>
<dbReference type="PANTHER" id="PTHR15117:SF24">
    <property type="entry name" value="SCA7 DOMAIN-CONTAINING PROTEIN"/>
    <property type="match status" value="1"/>
</dbReference>
<sequence>SLSVVSMKAEVKTEDGLDCGLDLLPPPQSLPATLPPPAPPEPPHHTLPHPPTHSGPPPTIGPPSIGPPSAGPPSIGPPSIGPPSVGPPSVGPPSVSCPSVTHQGMVTLSGPPSSMGGTSVVGVSMLTQNVSSVEEEVNKISAMLQAEAEALTASQNLIASSSMDMDAGLVGSHDIVEARGQAAGSVTTTGSGLGGRQGMMVNSQTMGSVPVPMSHMSMATLNQIQADLLATVSESDLNAVLNATPETSDLEHTVLPNNSHTQCYLNESGSLTYIDQQTVNTNNYGETTEPPELSIEKVLPQRYNNEQLSMPVLEQITNEVLSEADACVHNLEGVTADVQGQYTNSTQSDLIEVPVESFSFDEIEKISSQCDELTNAVNSITQLCQGGSSGLESQLAGLLQQPTSTPAPSPSLSAQSAPAGNSISAAPTLGTSSQGITVVIGGGAQPTVSTVASQPSLSMPTLAATLKKPVVSTGGPQLVSPGPVTSTQVHTPSHTPTHTPAHTPTHTTTQHTSGSSTLTPAPPTPSPKKSSKKKKPGERKLLPLKDREYDPEVHCGVVVAETGKPCTRSLTCKAHSLTLRRAVTGRSKKFDDLLLEHRAAKEAQTRAAKPPDAATGLVQGTPPRGPVMATTSSGGMVVGGAAATSPLLVKSLGGTATTIVTPGDPSPNPPLHHPMDPPSTPSHTHATPPSPAYWPPTPRIPPALVPADNFYVREPPKPLATCSYNCRRLGGYLASDHRADLLRSAFRNALKKPHPGSVLTDSSISNALNIGGTQERFVNVKPLLAKKLQLTVPSGSGSKDGISVSTGYNGHIHVGNSMGIVNSSAVAATLKRPTQAETLKNNATPITSAKNKNKKVKTNDGAINIVGNVLQLDASGNKNHIPVVVSLQNGLSNNQTITLSNVAIAGVRNSTTQPIRINPSTPTNFGRDSSVTDTRQGNSDNSNIFLGSGLPGGIVISDALAKSFKSDGAGSIRLELHSNTFGDASRLVTNTAKVSGSGVANTVGSGVGGGSNTVGGGVTSGSTAGLAPGQVTYLTSAVAGSGGTTGLTIHHVQQVLNRLQVQGKGGGGSVGGGGGGLSLKLLGSGQAGVTGARSTFVLQQEKEPS</sequence>
<feature type="compositionally biased region" description="Low complexity" evidence="1">
    <location>
        <begin position="485"/>
        <end position="519"/>
    </location>
</feature>